<accession>A0A6I6K233</accession>
<keyword evidence="2 4" id="KW-0378">Hydrolase</keyword>
<dbReference type="EMBL" id="CP046401">
    <property type="protein sequence ID" value="QGY47518.1"/>
    <property type="molecule type" value="Genomic_DNA"/>
</dbReference>
<dbReference type="GO" id="GO:0016740">
    <property type="term" value="F:transferase activity"/>
    <property type="evidence" value="ECO:0007669"/>
    <property type="project" value="UniProtKB-KW"/>
</dbReference>
<dbReference type="GO" id="GO:0004065">
    <property type="term" value="F:arylsulfatase activity"/>
    <property type="evidence" value="ECO:0007669"/>
    <property type="project" value="TreeGrafter"/>
</dbReference>
<dbReference type="Pfam" id="PF00884">
    <property type="entry name" value="Sulfatase"/>
    <property type="match status" value="1"/>
</dbReference>
<dbReference type="PANTHER" id="PTHR42693">
    <property type="entry name" value="ARYLSULFATASE FAMILY MEMBER"/>
    <property type="match status" value="1"/>
</dbReference>
<dbReference type="SUPFAM" id="SSF53649">
    <property type="entry name" value="Alkaline phosphatase-like"/>
    <property type="match status" value="1"/>
</dbReference>
<feature type="domain" description="Sulfatase N-terminal" evidence="3">
    <location>
        <begin position="26"/>
        <end position="290"/>
    </location>
</feature>
<dbReference type="CDD" id="cd16027">
    <property type="entry name" value="SGSH"/>
    <property type="match status" value="1"/>
</dbReference>
<name>A0A6I6K233_9BACT</name>
<evidence type="ECO:0000256" key="1">
    <source>
        <dbReference type="ARBA" id="ARBA00008779"/>
    </source>
</evidence>
<dbReference type="InterPro" id="IPR000917">
    <property type="entry name" value="Sulfatase_N"/>
</dbReference>
<evidence type="ECO:0000313" key="4">
    <source>
        <dbReference type="EMBL" id="QGY47518.1"/>
    </source>
</evidence>
<sequence length="477" mass="55066">MMNLKNLLSLITIILFACSQKVEIRPNILWINCDDLGTELGCYGNEDVKTPNIDNLANEGILFTRAYVTAPICSSSRSSMITGMYPTCINSLEHRTIMKRELPEGVSPITEYFRNSGYFCSNGNDDMTKPGKVDFNFITENIYDGTDWAQRKPNQPFFSQVQIFQPHRPFVDDLEDPIQYESVHLPRCYPNHSLLKADWAKYLESVQIADKKVGRILQRLEEEGLADNTVVFLFGDNGRPHLRDKQFLYEGGLHVPLVVRFPKRLKGAKNDDQLISMIDVSATSLFLAGIPVPEHLQGNVFLGEKAKKRDYVFGFRQRSGDAVDDIRSISNGRYKLIWNRMPETPWMQMSGYKKSEYLAYTLYYQLYNSGKLEEPFAQFMANEKPKIELYDLDKDPSEFKNLANDIEYVEIKDKLFKTLTDSLKVYEKDMISETPETIEKAITSSKSWYKSKIEKMNLAEDASNDEFIKYWENQLLK</sequence>
<dbReference type="KEGG" id="mcos:GM418_28765"/>
<dbReference type="InterPro" id="IPR050738">
    <property type="entry name" value="Sulfatase"/>
</dbReference>
<proteinExistence type="inferred from homology"/>
<evidence type="ECO:0000313" key="5">
    <source>
        <dbReference type="Proteomes" id="UP000428260"/>
    </source>
</evidence>
<keyword evidence="5" id="KW-1185">Reference proteome</keyword>
<dbReference type="PANTHER" id="PTHR42693:SF53">
    <property type="entry name" value="ENDO-4-O-SULFATASE"/>
    <property type="match status" value="1"/>
</dbReference>
<evidence type="ECO:0000259" key="3">
    <source>
        <dbReference type="Pfam" id="PF00884"/>
    </source>
</evidence>
<dbReference type="PROSITE" id="PS51257">
    <property type="entry name" value="PROKAR_LIPOPROTEIN"/>
    <property type="match status" value="1"/>
</dbReference>
<evidence type="ECO:0000256" key="2">
    <source>
        <dbReference type="ARBA" id="ARBA00022801"/>
    </source>
</evidence>
<dbReference type="AlphaFoldDB" id="A0A6I6K233"/>
<dbReference type="Proteomes" id="UP000428260">
    <property type="component" value="Chromosome"/>
</dbReference>
<dbReference type="Gene3D" id="3.40.720.10">
    <property type="entry name" value="Alkaline Phosphatase, subunit A"/>
    <property type="match status" value="1"/>
</dbReference>
<gene>
    <name evidence="4" type="ORF">GM418_28765</name>
</gene>
<reference evidence="4 5" key="1">
    <citation type="submission" date="2019-11" db="EMBL/GenBank/DDBJ databases">
        <authorList>
            <person name="Zheng R.K."/>
            <person name="Sun C.M."/>
        </authorList>
    </citation>
    <scope>NUCLEOTIDE SEQUENCE [LARGE SCALE GENOMIC DNA]</scope>
    <source>
        <strain evidence="4 5">WC007</strain>
    </source>
</reference>
<protein>
    <submittedName>
        <fullName evidence="4">Sulfatase-like hydrolase/transferase</fullName>
    </submittedName>
</protein>
<keyword evidence="4" id="KW-0808">Transferase</keyword>
<comment type="similarity">
    <text evidence="1">Belongs to the sulfatase family.</text>
</comment>
<organism evidence="4 5">
    <name type="scientific">Maribellus comscasis</name>
    <dbReference type="NCBI Taxonomy" id="2681766"/>
    <lineage>
        <taxon>Bacteria</taxon>
        <taxon>Pseudomonadati</taxon>
        <taxon>Bacteroidota</taxon>
        <taxon>Bacteroidia</taxon>
        <taxon>Marinilabiliales</taxon>
        <taxon>Prolixibacteraceae</taxon>
        <taxon>Maribellus</taxon>
    </lineage>
</organism>
<dbReference type="InterPro" id="IPR017850">
    <property type="entry name" value="Alkaline_phosphatase_core_sf"/>
</dbReference>